<reference evidence="2 3" key="1">
    <citation type="journal article" date="2010" name="Nature">
        <title>The Ectocarpus genome and the independent evolution of multicellularity in brown algae.</title>
        <authorList>
            <person name="Cock J.M."/>
            <person name="Sterck L."/>
            <person name="Rouze P."/>
            <person name="Scornet D."/>
            <person name="Allen A.E."/>
            <person name="Amoutzias G."/>
            <person name="Anthouard V."/>
            <person name="Artiguenave F."/>
            <person name="Aury J.M."/>
            <person name="Badger J.H."/>
            <person name="Beszteri B."/>
            <person name="Billiau K."/>
            <person name="Bonnet E."/>
            <person name="Bothwell J.H."/>
            <person name="Bowler C."/>
            <person name="Boyen C."/>
            <person name="Brownlee C."/>
            <person name="Carrano C.J."/>
            <person name="Charrier B."/>
            <person name="Cho G.Y."/>
            <person name="Coelho S.M."/>
            <person name="Collen J."/>
            <person name="Corre E."/>
            <person name="Da Silva C."/>
            <person name="Delage L."/>
            <person name="Delaroque N."/>
            <person name="Dittami S.M."/>
            <person name="Doulbeau S."/>
            <person name="Elias M."/>
            <person name="Farnham G."/>
            <person name="Gachon C.M."/>
            <person name="Gschloessl B."/>
            <person name="Heesch S."/>
            <person name="Jabbari K."/>
            <person name="Jubin C."/>
            <person name="Kawai H."/>
            <person name="Kimura K."/>
            <person name="Kloareg B."/>
            <person name="Kupper F.C."/>
            <person name="Lang D."/>
            <person name="Le Bail A."/>
            <person name="Leblanc C."/>
            <person name="Lerouge P."/>
            <person name="Lohr M."/>
            <person name="Lopez P.J."/>
            <person name="Martens C."/>
            <person name="Maumus F."/>
            <person name="Michel G."/>
            <person name="Miranda-Saavedra D."/>
            <person name="Morales J."/>
            <person name="Moreau H."/>
            <person name="Motomura T."/>
            <person name="Nagasato C."/>
            <person name="Napoli C.A."/>
            <person name="Nelson D.R."/>
            <person name="Nyvall-Collen P."/>
            <person name="Peters A.F."/>
            <person name="Pommier C."/>
            <person name="Potin P."/>
            <person name="Poulain J."/>
            <person name="Quesneville H."/>
            <person name="Read B."/>
            <person name="Rensing S.A."/>
            <person name="Ritter A."/>
            <person name="Rousvoal S."/>
            <person name="Samanta M."/>
            <person name="Samson G."/>
            <person name="Schroeder D.C."/>
            <person name="Segurens B."/>
            <person name="Strittmatter M."/>
            <person name="Tonon T."/>
            <person name="Tregear J.W."/>
            <person name="Valentin K."/>
            <person name="von Dassow P."/>
            <person name="Yamagishi T."/>
            <person name="Van de Peer Y."/>
            <person name="Wincker P."/>
        </authorList>
    </citation>
    <scope>NUCLEOTIDE SEQUENCE [LARGE SCALE GENOMIC DNA]</scope>
    <source>
        <strain evidence="3">Ec32 / CCAP1310/4</strain>
    </source>
</reference>
<name>D7FHV2_ECTSI</name>
<evidence type="ECO:0000313" key="2">
    <source>
        <dbReference type="EMBL" id="CBJ34150.1"/>
    </source>
</evidence>
<gene>
    <name evidence="2" type="ORF">Esi_1123_0001</name>
</gene>
<dbReference type="Proteomes" id="UP000002630">
    <property type="component" value="Unassembled WGS sequence"/>
</dbReference>
<dbReference type="AlphaFoldDB" id="D7FHV2"/>
<dbReference type="EMBL" id="FN649760">
    <property type="protein sequence ID" value="CBJ34150.1"/>
    <property type="molecule type" value="Genomic_DNA"/>
</dbReference>
<accession>D7FHV2</accession>
<organism evidence="2 3">
    <name type="scientific">Ectocarpus siliculosus</name>
    <name type="common">Brown alga</name>
    <name type="synonym">Conferva siliculosa</name>
    <dbReference type="NCBI Taxonomy" id="2880"/>
    <lineage>
        <taxon>Eukaryota</taxon>
        <taxon>Sar</taxon>
        <taxon>Stramenopiles</taxon>
        <taxon>Ochrophyta</taxon>
        <taxon>PX clade</taxon>
        <taxon>Phaeophyceae</taxon>
        <taxon>Ectocarpales</taxon>
        <taxon>Ectocarpaceae</taxon>
        <taxon>Ectocarpus</taxon>
    </lineage>
</organism>
<dbReference type="OrthoDB" id="10295649at2759"/>
<protein>
    <submittedName>
        <fullName evidence="2">Uncharacterized protein</fullName>
    </submittedName>
</protein>
<sequence>MTSDPSLLNRTHLLGSKGGRGTAAAPSPHAFVHSPQVHMDVVVALMAQTVFVFHSTSPSSRWAFFLTAL</sequence>
<dbReference type="InParanoid" id="D7FHV2"/>
<evidence type="ECO:0000256" key="1">
    <source>
        <dbReference type="SAM" id="MobiDB-lite"/>
    </source>
</evidence>
<proteinExistence type="predicted"/>
<keyword evidence="3" id="KW-1185">Reference proteome</keyword>
<evidence type="ECO:0000313" key="3">
    <source>
        <dbReference type="Proteomes" id="UP000002630"/>
    </source>
</evidence>
<feature type="region of interest" description="Disordered" evidence="1">
    <location>
        <begin position="1"/>
        <end position="28"/>
    </location>
</feature>